<name>A0AAV6VP99_9ARAC</name>
<dbReference type="AlphaFoldDB" id="A0AAV6VP99"/>
<reference evidence="2 3" key="1">
    <citation type="journal article" date="2022" name="Nat. Ecol. Evol.">
        <title>A masculinizing supergene underlies an exaggerated male reproductive morph in a spider.</title>
        <authorList>
            <person name="Hendrickx F."/>
            <person name="De Corte Z."/>
            <person name="Sonet G."/>
            <person name="Van Belleghem S.M."/>
            <person name="Kostlbacher S."/>
            <person name="Vangestel C."/>
        </authorList>
    </citation>
    <scope>NUCLEOTIDE SEQUENCE [LARGE SCALE GENOMIC DNA]</scope>
    <source>
        <strain evidence="2">W744_W776</strain>
    </source>
</reference>
<keyword evidence="3" id="KW-1185">Reference proteome</keyword>
<dbReference type="EMBL" id="JAFNEN010000039">
    <property type="protein sequence ID" value="KAG8198517.1"/>
    <property type="molecule type" value="Genomic_DNA"/>
</dbReference>
<dbReference type="Proteomes" id="UP000827092">
    <property type="component" value="Unassembled WGS sequence"/>
</dbReference>
<evidence type="ECO:0000256" key="1">
    <source>
        <dbReference type="SAM" id="MobiDB-lite"/>
    </source>
</evidence>
<feature type="region of interest" description="Disordered" evidence="1">
    <location>
        <begin position="30"/>
        <end position="77"/>
    </location>
</feature>
<comment type="caution">
    <text evidence="2">The sequence shown here is derived from an EMBL/GenBank/DDBJ whole genome shotgun (WGS) entry which is preliminary data.</text>
</comment>
<gene>
    <name evidence="2" type="ORF">JTE90_017382</name>
</gene>
<sequence length="77" mass="8463">MCRSKGVFSHAPAGRTVDILARGRCACANRSPQSGAIKPPPPQHPFYSDRDSKRGKQKENAPREPEWSCMERVGGIV</sequence>
<accession>A0AAV6VP99</accession>
<proteinExistence type="predicted"/>
<feature type="compositionally biased region" description="Basic and acidic residues" evidence="1">
    <location>
        <begin position="47"/>
        <end position="66"/>
    </location>
</feature>
<protein>
    <submittedName>
        <fullName evidence="2">Uncharacterized protein</fullName>
    </submittedName>
</protein>
<evidence type="ECO:0000313" key="3">
    <source>
        <dbReference type="Proteomes" id="UP000827092"/>
    </source>
</evidence>
<evidence type="ECO:0000313" key="2">
    <source>
        <dbReference type="EMBL" id="KAG8198517.1"/>
    </source>
</evidence>
<organism evidence="2 3">
    <name type="scientific">Oedothorax gibbosus</name>
    <dbReference type="NCBI Taxonomy" id="931172"/>
    <lineage>
        <taxon>Eukaryota</taxon>
        <taxon>Metazoa</taxon>
        <taxon>Ecdysozoa</taxon>
        <taxon>Arthropoda</taxon>
        <taxon>Chelicerata</taxon>
        <taxon>Arachnida</taxon>
        <taxon>Araneae</taxon>
        <taxon>Araneomorphae</taxon>
        <taxon>Entelegynae</taxon>
        <taxon>Araneoidea</taxon>
        <taxon>Linyphiidae</taxon>
        <taxon>Erigoninae</taxon>
        <taxon>Oedothorax</taxon>
    </lineage>
</organism>